<evidence type="ECO:0000256" key="8">
    <source>
        <dbReference type="ARBA" id="ARBA00022801"/>
    </source>
</evidence>
<dbReference type="Gene3D" id="3.40.390.10">
    <property type="entry name" value="Collagenase (Catalytic Domain)"/>
    <property type="match status" value="1"/>
</dbReference>
<evidence type="ECO:0000256" key="6">
    <source>
        <dbReference type="ARBA" id="ARBA00022723"/>
    </source>
</evidence>
<dbReference type="InterPro" id="IPR018511">
    <property type="entry name" value="Hemolysin-typ_Ca-bd_CS"/>
</dbReference>
<evidence type="ECO:0000259" key="10">
    <source>
        <dbReference type="SMART" id="SM00235"/>
    </source>
</evidence>
<dbReference type="GO" id="GO:0005509">
    <property type="term" value="F:calcium ion binding"/>
    <property type="evidence" value="ECO:0007669"/>
    <property type="project" value="InterPro"/>
</dbReference>
<name>A0A8J7D8D9_DESMC</name>
<dbReference type="InterPro" id="IPR024079">
    <property type="entry name" value="MetalloPept_cat_dom_sf"/>
</dbReference>
<dbReference type="GO" id="GO:0031012">
    <property type="term" value="C:extracellular matrix"/>
    <property type="evidence" value="ECO:0007669"/>
    <property type="project" value="InterPro"/>
</dbReference>
<evidence type="ECO:0000256" key="3">
    <source>
        <dbReference type="ARBA" id="ARBA00009490"/>
    </source>
</evidence>
<dbReference type="Proteomes" id="UP000622533">
    <property type="component" value="Unassembled WGS sequence"/>
</dbReference>
<evidence type="ECO:0000313" key="11">
    <source>
        <dbReference type="EMBL" id="MBE9021166.1"/>
    </source>
</evidence>
<accession>A0A8J7D8D9</accession>
<keyword evidence="4" id="KW-0964">Secreted</keyword>
<dbReference type="CDD" id="cd04277">
    <property type="entry name" value="ZnMc_serralysin_like"/>
    <property type="match status" value="1"/>
</dbReference>
<dbReference type="InterPro" id="IPR001343">
    <property type="entry name" value="Hemolysn_Ca-bd"/>
</dbReference>
<evidence type="ECO:0000256" key="9">
    <source>
        <dbReference type="ARBA" id="ARBA00022833"/>
    </source>
</evidence>
<feature type="domain" description="Peptidase metallopeptidase" evidence="10">
    <location>
        <begin position="13"/>
        <end position="204"/>
    </location>
</feature>
<dbReference type="Pfam" id="PF08548">
    <property type="entry name" value="Peptidase_M10_C"/>
    <property type="match status" value="1"/>
</dbReference>
<dbReference type="PANTHER" id="PTHR38340:SF1">
    <property type="entry name" value="S-LAYER PROTEIN"/>
    <property type="match status" value="1"/>
</dbReference>
<dbReference type="EMBL" id="JADEXS010000009">
    <property type="protein sequence ID" value="MBE9021166.1"/>
    <property type="molecule type" value="Genomic_DNA"/>
</dbReference>
<evidence type="ECO:0000313" key="12">
    <source>
        <dbReference type="Proteomes" id="UP000622533"/>
    </source>
</evidence>
<dbReference type="Pfam" id="PF00413">
    <property type="entry name" value="Peptidase_M10"/>
    <property type="match status" value="1"/>
</dbReference>
<organism evidence="11 12">
    <name type="scientific">Desmonostoc muscorum LEGE 12446</name>
    <dbReference type="NCBI Taxonomy" id="1828758"/>
    <lineage>
        <taxon>Bacteria</taxon>
        <taxon>Bacillati</taxon>
        <taxon>Cyanobacteriota</taxon>
        <taxon>Cyanophyceae</taxon>
        <taxon>Nostocales</taxon>
        <taxon>Nostocaceae</taxon>
        <taxon>Desmonostoc</taxon>
    </lineage>
</organism>
<dbReference type="PRINTS" id="PR00313">
    <property type="entry name" value="CABNDNGRPT"/>
</dbReference>
<dbReference type="GO" id="GO:0004222">
    <property type="term" value="F:metalloendopeptidase activity"/>
    <property type="evidence" value="ECO:0007669"/>
    <property type="project" value="InterPro"/>
</dbReference>
<dbReference type="AlphaFoldDB" id="A0A8J7D8D9"/>
<keyword evidence="9" id="KW-0862">Zinc</keyword>
<evidence type="ECO:0000256" key="4">
    <source>
        <dbReference type="ARBA" id="ARBA00022525"/>
    </source>
</evidence>
<keyword evidence="8" id="KW-0378">Hydrolase</keyword>
<comment type="caution">
    <text evidence="11">The sequence shown here is derived from an EMBL/GenBank/DDBJ whole genome shotgun (WGS) entry which is preliminary data.</text>
</comment>
<dbReference type="SUPFAM" id="SSF55486">
    <property type="entry name" value="Metalloproteases ('zincins'), catalytic domain"/>
    <property type="match status" value="1"/>
</dbReference>
<dbReference type="InterPro" id="IPR001818">
    <property type="entry name" value="Pept_M10_metallopeptidase"/>
</dbReference>
<keyword evidence="7" id="KW-0677">Repeat</keyword>
<dbReference type="Pfam" id="PF00353">
    <property type="entry name" value="HemolysinCabind"/>
    <property type="match status" value="2"/>
</dbReference>
<keyword evidence="5" id="KW-0645">Protease</keyword>
<dbReference type="PANTHER" id="PTHR38340">
    <property type="entry name" value="S-LAYER PROTEIN"/>
    <property type="match status" value="1"/>
</dbReference>
<dbReference type="InterPro" id="IPR034033">
    <property type="entry name" value="Serralysin-like"/>
</dbReference>
<dbReference type="GO" id="GO:0005615">
    <property type="term" value="C:extracellular space"/>
    <property type="evidence" value="ECO:0007669"/>
    <property type="project" value="InterPro"/>
</dbReference>
<dbReference type="GO" id="GO:0008270">
    <property type="term" value="F:zinc ion binding"/>
    <property type="evidence" value="ECO:0007669"/>
    <property type="project" value="InterPro"/>
</dbReference>
<sequence>MASGINYIDSLLSGSKWGSKTITYSFRNEAAWIPTSPDEDDNFKPFTEVQKNATRQVLKLWEEVSGLKFQEVSETLLGGGDIRFGTAALSEGSAHAYYPGPLGGGDVWLNNKVSSNNQPLPGSFGFLTLIHEIGHALGLKHPGNYNAGGGGTPGPYLPASQDSAQYTVMSYNGSGGGTRYTGSDVSPQTPQLYDIAAIQHLYGANNSTRTGNDTYSWDANKAFVQTIWDAAGNDTISAANQTLAATINLNAGSFSSIGPRSNFSSIPAKNNLAIAYKVTIENAVGGSGNDTIIGNSVANKLSGNAGNDTLNGGAGNDTLNGGVGNDTLNGGAGLDELIGGSNNDLYILDSVESVFNIGDLFATNVYDKVTELSQGGIDTVKVSAKDNSFLSRGYTLAANVENLELTGPATNGNGNELNNIIKGNNLSNTLSGGKGNDILYGYDGSDFLVGNGGSLNEKDILIGGSSSDTFVLGDLSQIFYYNTGDSYATITDWQVGVDKIQVKAGNYTLTEGNFGLGSSITLDTGLYYNNDIIAYIQDIGKNQINMQQDFISLTPSAI</sequence>
<evidence type="ECO:0000256" key="2">
    <source>
        <dbReference type="ARBA" id="ARBA00004613"/>
    </source>
</evidence>
<reference evidence="11" key="1">
    <citation type="submission" date="2020-10" db="EMBL/GenBank/DDBJ databases">
        <authorList>
            <person name="Castelo-Branco R."/>
            <person name="Eusebio N."/>
            <person name="Adriana R."/>
            <person name="Vieira A."/>
            <person name="Brugerolle De Fraissinette N."/>
            <person name="Rezende De Castro R."/>
            <person name="Schneider M.P."/>
            <person name="Vasconcelos V."/>
            <person name="Leao P.N."/>
        </authorList>
    </citation>
    <scope>NUCLEOTIDE SEQUENCE</scope>
    <source>
        <strain evidence="11">LEGE 12446</strain>
    </source>
</reference>
<dbReference type="Gene3D" id="2.150.10.10">
    <property type="entry name" value="Serralysin-like metalloprotease, C-terminal"/>
    <property type="match status" value="2"/>
</dbReference>
<dbReference type="PROSITE" id="PS00330">
    <property type="entry name" value="HEMOLYSIN_CALCIUM"/>
    <property type="match status" value="3"/>
</dbReference>
<evidence type="ECO:0000256" key="1">
    <source>
        <dbReference type="ARBA" id="ARBA00001913"/>
    </source>
</evidence>
<dbReference type="InterPro" id="IPR011049">
    <property type="entry name" value="Serralysin-like_metalloprot_C"/>
</dbReference>
<proteinExistence type="inferred from homology"/>
<dbReference type="InterPro" id="IPR050557">
    <property type="entry name" value="RTX_toxin/Mannuronan_C5-epim"/>
</dbReference>
<dbReference type="GO" id="GO:0006508">
    <property type="term" value="P:proteolysis"/>
    <property type="evidence" value="ECO:0007669"/>
    <property type="project" value="UniProtKB-KW"/>
</dbReference>
<comment type="cofactor">
    <cofactor evidence="1">
        <name>Ca(2+)</name>
        <dbReference type="ChEBI" id="CHEBI:29108"/>
    </cofactor>
</comment>
<dbReference type="InterPro" id="IPR013858">
    <property type="entry name" value="Peptidase_M10B_C"/>
</dbReference>
<comment type="similarity">
    <text evidence="3">Belongs to the peptidase M10B family.</text>
</comment>
<protein>
    <submittedName>
        <fullName evidence="11">M10 family metallopeptidase C-terminal domain-containing protein</fullName>
    </submittedName>
</protein>
<keyword evidence="12" id="KW-1185">Reference proteome</keyword>
<dbReference type="SMART" id="SM00235">
    <property type="entry name" value="ZnMc"/>
    <property type="match status" value="1"/>
</dbReference>
<evidence type="ECO:0000256" key="7">
    <source>
        <dbReference type="ARBA" id="ARBA00022737"/>
    </source>
</evidence>
<dbReference type="SUPFAM" id="SSF51120">
    <property type="entry name" value="beta-Roll"/>
    <property type="match status" value="2"/>
</dbReference>
<evidence type="ECO:0000256" key="5">
    <source>
        <dbReference type="ARBA" id="ARBA00022670"/>
    </source>
</evidence>
<gene>
    <name evidence="11" type="ORF">IQ276_01435</name>
</gene>
<dbReference type="RefSeq" id="WP_193913085.1">
    <property type="nucleotide sequence ID" value="NZ_JADEXS020000001.1"/>
</dbReference>
<comment type="subcellular location">
    <subcellularLocation>
        <location evidence="2">Secreted</location>
    </subcellularLocation>
</comment>
<keyword evidence="6" id="KW-0479">Metal-binding</keyword>
<dbReference type="InterPro" id="IPR006026">
    <property type="entry name" value="Peptidase_Metallo"/>
</dbReference>